<feature type="non-terminal residue" evidence="3">
    <location>
        <position position="1"/>
    </location>
</feature>
<organism evidence="3">
    <name type="scientific">Tanacetum cinerariifolium</name>
    <name type="common">Dalmatian daisy</name>
    <name type="synonym">Chrysanthemum cinerariifolium</name>
    <dbReference type="NCBI Taxonomy" id="118510"/>
    <lineage>
        <taxon>Eukaryota</taxon>
        <taxon>Viridiplantae</taxon>
        <taxon>Streptophyta</taxon>
        <taxon>Embryophyta</taxon>
        <taxon>Tracheophyta</taxon>
        <taxon>Spermatophyta</taxon>
        <taxon>Magnoliopsida</taxon>
        <taxon>eudicotyledons</taxon>
        <taxon>Gunneridae</taxon>
        <taxon>Pentapetalae</taxon>
        <taxon>asterids</taxon>
        <taxon>campanulids</taxon>
        <taxon>Asterales</taxon>
        <taxon>Asteraceae</taxon>
        <taxon>Asteroideae</taxon>
        <taxon>Anthemideae</taxon>
        <taxon>Anthemidinae</taxon>
        <taxon>Tanacetum</taxon>
    </lineage>
</organism>
<dbReference type="SUPFAM" id="SSF57756">
    <property type="entry name" value="Retrovirus zinc finger-like domains"/>
    <property type="match status" value="1"/>
</dbReference>
<proteinExistence type="predicted"/>
<keyword evidence="1" id="KW-0863">Zinc-finger</keyword>
<feature type="domain" description="CCHC-type" evidence="2">
    <location>
        <begin position="56"/>
        <end position="69"/>
    </location>
</feature>
<reference evidence="3" key="1">
    <citation type="journal article" date="2019" name="Sci. Rep.">
        <title>Draft genome of Tanacetum cinerariifolium, the natural source of mosquito coil.</title>
        <authorList>
            <person name="Yamashiro T."/>
            <person name="Shiraishi A."/>
            <person name="Satake H."/>
            <person name="Nakayama K."/>
        </authorList>
    </citation>
    <scope>NUCLEOTIDE SEQUENCE</scope>
</reference>
<name>A0A699VZU5_TANCI</name>
<comment type="caution">
    <text evidence="3">The sequence shown here is derived from an EMBL/GenBank/DDBJ whole genome shotgun (WGS) entry which is preliminary data.</text>
</comment>
<dbReference type="PROSITE" id="PS50158">
    <property type="entry name" value="ZF_CCHC"/>
    <property type="match status" value="1"/>
</dbReference>
<sequence length="88" mass="8862">GGIQVCDVRFVSGDAGDNVIEKGSGSFSVCLQSTSGGGVNTSVIGPDGLNTVSVYCFRCCENGHEAIDCDSDVSHSGGGYDPTADHSS</sequence>
<protein>
    <recommendedName>
        <fullName evidence="2">CCHC-type domain-containing protein</fullName>
    </recommendedName>
</protein>
<dbReference type="InterPro" id="IPR036875">
    <property type="entry name" value="Znf_CCHC_sf"/>
</dbReference>
<dbReference type="AlphaFoldDB" id="A0A699VZU5"/>
<gene>
    <name evidence="3" type="ORF">Tci_913031</name>
</gene>
<dbReference type="InterPro" id="IPR001878">
    <property type="entry name" value="Znf_CCHC"/>
</dbReference>
<dbReference type="GO" id="GO:0003676">
    <property type="term" value="F:nucleic acid binding"/>
    <property type="evidence" value="ECO:0007669"/>
    <property type="project" value="InterPro"/>
</dbReference>
<dbReference type="GO" id="GO:0008270">
    <property type="term" value="F:zinc ion binding"/>
    <property type="evidence" value="ECO:0007669"/>
    <property type="project" value="UniProtKB-KW"/>
</dbReference>
<evidence type="ECO:0000313" key="3">
    <source>
        <dbReference type="EMBL" id="GFD41062.1"/>
    </source>
</evidence>
<evidence type="ECO:0000259" key="2">
    <source>
        <dbReference type="PROSITE" id="PS50158"/>
    </source>
</evidence>
<keyword evidence="1" id="KW-0479">Metal-binding</keyword>
<keyword evidence="1" id="KW-0862">Zinc</keyword>
<accession>A0A699VZU5</accession>
<evidence type="ECO:0000256" key="1">
    <source>
        <dbReference type="PROSITE-ProRule" id="PRU00047"/>
    </source>
</evidence>
<dbReference type="EMBL" id="BKCJ011545103">
    <property type="protein sequence ID" value="GFD41062.1"/>
    <property type="molecule type" value="Genomic_DNA"/>
</dbReference>